<dbReference type="Proteomes" id="UP000030758">
    <property type="component" value="Unassembled WGS sequence"/>
</dbReference>
<reference evidence="1 3" key="1">
    <citation type="journal article" date="2014" name="Nat. Genet.">
        <title>Genome and transcriptome of the porcine whipworm Trichuris suis.</title>
        <authorList>
            <person name="Jex A.R."/>
            <person name="Nejsum P."/>
            <person name="Schwarz E.M."/>
            <person name="Hu L."/>
            <person name="Young N.D."/>
            <person name="Hall R.S."/>
            <person name="Korhonen P.K."/>
            <person name="Liao S."/>
            <person name="Thamsborg S."/>
            <person name="Xia J."/>
            <person name="Xu P."/>
            <person name="Wang S."/>
            <person name="Scheerlinck J.P."/>
            <person name="Hofmann A."/>
            <person name="Sternberg P.W."/>
            <person name="Wang J."/>
            <person name="Gasser R.B."/>
        </authorList>
    </citation>
    <scope>NUCLEOTIDE SEQUENCE [LARGE SCALE GENOMIC DNA]</scope>
    <source>
        <strain evidence="2">DCEP-RM93F</strain>
        <strain evidence="1">DCEP-RM93M</strain>
    </source>
</reference>
<dbReference type="Proteomes" id="UP000030764">
    <property type="component" value="Unassembled WGS sequence"/>
</dbReference>
<evidence type="ECO:0000313" key="3">
    <source>
        <dbReference type="Proteomes" id="UP000030764"/>
    </source>
</evidence>
<proteinExistence type="predicted"/>
<dbReference type="EMBL" id="KL363192">
    <property type="protein sequence ID" value="KFD56626.1"/>
    <property type="molecule type" value="Genomic_DNA"/>
</dbReference>
<accession>A0A085MHD0</accession>
<evidence type="ECO:0000313" key="2">
    <source>
        <dbReference type="EMBL" id="KFD66800.1"/>
    </source>
</evidence>
<evidence type="ECO:0000313" key="1">
    <source>
        <dbReference type="EMBL" id="KFD56626.1"/>
    </source>
</evidence>
<gene>
    <name evidence="1" type="ORF">M513_02302</name>
    <name evidence="2" type="ORF">M514_02302</name>
</gene>
<sequence length="66" mass="7504">MLTTTKRMTYSTQIVGNWINHVMLTGRERSLRFQRSQPQDLCVAKLVNGTVQFPFYGKKGIATQGV</sequence>
<dbReference type="EMBL" id="KL367520">
    <property type="protein sequence ID" value="KFD66800.1"/>
    <property type="molecule type" value="Genomic_DNA"/>
</dbReference>
<keyword evidence="3" id="KW-1185">Reference proteome</keyword>
<name>A0A085MHD0_9BILA</name>
<dbReference type="AlphaFoldDB" id="A0A085MHD0"/>
<organism evidence="1 3">
    <name type="scientific">Trichuris suis</name>
    <name type="common">pig whipworm</name>
    <dbReference type="NCBI Taxonomy" id="68888"/>
    <lineage>
        <taxon>Eukaryota</taxon>
        <taxon>Metazoa</taxon>
        <taxon>Ecdysozoa</taxon>
        <taxon>Nematoda</taxon>
        <taxon>Enoplea</taxon>
        <taxon>Dorylaimia</taxon>
        <taxon>Trichinellida</taxon>
        <taxon>Trichuridae</taxon>
        <taxon>Trichuris</taxon>
    </lineage>
</organism>
<protein>
    <submittedName>
        <fullName evidence="1">Uncharacterized protein</fullName>
    </submittedName>
</protein>